<dbReference type="Proteomes" id="UP001610335">
    <property type="component" value="Unassembled WGS sequence"/>
</dbReference>
<comment type="caution">
    <text evidence="1">The sequence shown here is derived from an EMBL/GenBank/DDBJ whole genome shotgun (WGS) entry which is preliminary data.</text>
</comment>
<name>A0ABR4IUI9_9EURO</name>
<dbReference type="PANTHER" id="PTHR38886">
    <property type="entry name" value="SESA DOMAIN-CONTAINING PROTEIN"/>
    <property type="match status" value="1"/>
</dbReference>
<reference evidence="1 2" key="1">
    <citation type="submission" date="2024-07" db="EMBL/GenBank/DDBJ databases">
        <title>Section-level genome sequencing and comparative genomics of Aspergillus sections Usti and Cavernicolus.</title>
        <authorList>
            <consortium name="Lawrence Berkeley National Laboratory"/>
            <person name="Nybo J.L."/>
            <person name="Vesth T.C."/>
            <person name="Theobald S."/>
            <person name="Frisvad J.C."/>
            <person name="Larsen T.O."/>
            <person name="Kjaerboelling I."/>
            <person name="Rothschild-Mancinelli K."/>
            <person name="Lyhne E.K."/>
            <person name="Kogle M.E."/>
            <person name="Barry K."/>
            <person name="Clum A."/>
            <person name="Na H."/>
            <person name="Ledsgaard L."/>
            <person name="Lin J."/>
            <person name="Lipzen A."/>
            <person name="Kuo A."/>
            <person name="Riley R."/>
            <person name="Mondo S."/>
            <person name="LaButti K."/>
            <person name="Haridas S."/>
            <person name="Pangalinan J."/>
            <person name="Salamov A.A."/>
            <person name="Simmons B.A."/>
            <person name="Magnuson J.K."/>
            <person name="Chen J."/>
            <person name="Drula E."/>
            <person name="Henrissat B."/>
            <person name="Wiebenga A."/>
            <person name="Lubbers R.J."/>
            <person name="Gomes A.C."/>
            <person name="Makela M.R."/>
            <person name="Stajich J."/>
            <person name="Grigoriev I.V."/>
            <person name="Mortensen U.H."/>
            <person name="De vries R.P."/>
            <person name="Baker S.E."/>
            <person name="Andersen M.R."/>
        </authorList>
    </citation>
    <scope>NUCLEOTIDE SEQUENCE [LARGE SCALE GENOMIC DNA]</scope>
    <source>
        <strain evidence="1 2">CBS 600.67</strain>
    </source>
</reference>
<keyword evidence="2" id="KW-1185">Reference proteome</keyword>
<organism evidence="1 2">
    <name type="scientific">Aspergillus cavernicola</name>
    <dbReference type="NCBI Taxonomy" id="176166"/>
    <lineage>
        <taxon>Eukaryota</taxon>
        <taxon>Fungi</taxon>
        <taxon>Dikarya</taxon>
        <taxon>Ascomycota</taxon>
        <taxon>Pezizomycotina</taxon>
        <taxon>Eurotiomycetes</taxon>
        <taxon>Eurotiomycetidae</taxon>
        <taxon>Eurotiales</taxon>
        <taxon>Aspergillaceae</taxon>
        <taxon>Aspergillus</taxon>
        <taxon>Aspergillus subgen. Nidulantes</taxon>
    </lineage>
</organism>
<dbReference type="PANTHER" id="PTHR38886:SF1">
    <property type="entry name" value="NACHT-NTPASE AND P-LOOP NTPASES N-TERMINAL DOMAIN-CONTAINING PROTEIN"/>
    <property type="match status" value="1"/>
</dbReference>
<proteinExistence type="predicted"/>
<evidence type="ECO:0000313" key="1">
    <source>
        <dbReference type="EMBL" id="KAL2831430.1"/>
    </source>
</evidence>
<evidence type="ECO:0000313" key="2">
    <source>
        <dbReference type="Proteomes" id="UP001610335"/>
    </source>
</evidence>
<sequence>MTVPFGFSASDIIEGVKLLKNVKDALGACSKAQTEYNSLMLTIEDLTTLLLGAHAMQEQIGQDDIAQYKKVATNIGQFVKDFIHRLAKFNGALTVGSRDFKEKLRVARRKIEWASEKCLLEEFKSNLNVHVSILNGIAVQIQLYVKTLLMSSLKGIFDDIFLDDMPIY</sequence>
<accession>A0ABR4IUI9</accession>
<dbReference type="EMBL" id="JBFXLS010000009">
    <property type="protein sequence ID" value="KAL2831430.1"/>
    <property type="molecule type" value="Genomic_DNA"/>
</dbReference>
<gene>
    <name evidence="1" type="ORF">BDW59DRAFT_157859</name>
</gene>
<protein>
    <recommendedName>
        <fullName evidence="3">Fungal N-terminal domain-containing protein</fullName>
    </recommendedName>
</protein>
<evidence type="ECO:0008006" key="3">
    <source>
        <dbReference type="Google" id="ProtNLM"/>
    </source>
</evidence>